<organism evidence="2 3">
    <name type="scientific">Sessilibacter corallicola</name>
    <dbReference type="NCBI Taxonomy" id="2904075"/>
    <lineage>
        <taxon>Bacteria</taxon>
        <taxon>Pseudomonadati</taxon>
        <taxon>Pseudomonadota</taxon>
        <taxon>Gammaproteobacteria</taxon>
        <taxon>Cellvibrionales</taxon>
        <taxon>Cellvibrionaceae</taxon>
        <taxon>Sessilibacter</taxon>
    </lineage>
</organism>
<sequence length="229" mass="24692">MKLAKNLVASAIAVAVLGSTTAMAEVSTNIGASSNYVFRGVTQTDNGAAISGGIDYEDESGFYAGTWLSNTDFGSNEIDLYLGYGGEAGDFGYSVGYIYYAYPTTEDINYGEILLDFSYDALVFGVSYTTNGEADEPATFVEGDVHYYIGGGFDLGDDWSLGLTYGYYDFDFDGDAALEEDGLGSYGYFQVDLTKSYGDWGDITISLSDADEESGEEDPLTWISWTKGF</sequence>
<dbReference type="Proteomes" id="UP001465153">
    <property type="component" value="Unassembled WGS sequence"/>
</dbReference>
<evidence type="ECO:0000313" key="2">
    <source>
        <dbReference type="EMBL" id="GAA6166995.1"/>
    </source>
</evidence>
<gene>
    <name evidence="2" type="ORF">NBRC116591_08050</name>
</gene>
<comment type="caution">
    <text evidence="2">The sequence shown here is derived from an EMBL/GenBank/DDBJ whole genome shotgun (WGS) entry which is preliminary data.</text>
</comment>
<accession>A0ABQ0A5Z0</accession>
<feature type="chain" id="PRO_5047517138" evidence="1">
    <location>
        <begin position="25"/>
        <end position="229"/>
    </location>
</feature>
<keyword evidence="3" id="KW-1185">Reference proteome</keyword>
<reference evidence="2 3" key="1">
    <citation type="submission" date="2024-04" db="EMBL/GenBank/DDBJ databases">
        <title>Draft genome sequence of Sessilibacter corallicola NBRC 116591.</title>
        <authorList>
            <person name="Miyakawa T."/>
            <person name="Kusuya Y."/>
            <person name="Miura T."/>
        </authorList>
    </citation>
    <scope>NUCLEOTIDE SEQUENCE [LARGE SCALE GENOMIC DNA]</scope>
    <source>
        <strain evidence="2 3">KU-00831-HH</strain>
    </source>
</reference>
<evidence type="ECO:0000256" key="1">
    <source>
        <dbReference type="SAM" id="SignalP"/>
    </source>
</evidence>
<dbReference type="Pfam" id="PF09694">
    <property type="entry name" value="Gcw_chp"/>
    <property type="match status" value="1"/>
</dbReference>
<dbReference type="NCBIfam" id="TIGR02001">
    <property type="entry name" value="gcw_chp"/>
    <property type="match status" value="1"/>
</dbReference>
<keyword evidence="1" id="KW-0732">Signal</keyword>
<proteinExistence type="predicted"/>
<dbReference type="InterPro" id="IPR010239">
    <property type="entry name" value="CHP02001"/>
</dbReference>
<dbReference type="EMBL" id="BAABWN010000002">
    <property type="protein sequence ID" value="GAA6166995.1"/>
    <property type="molecule type" value="Genomic_DNA"/>
</dbReference>
<protein>
    <submittedName>
        <fullName evidence="2">TorF family putative porin</fullName>
    </submittedName>
</protein>
<dbReference type="RefSeq" id="WP_353301761.1">
    <property type="nucleotide sequence ID" value="NZ_BAABWN010000002.1"/>
</dbReference>
<evidence type="ECO:0000313" key="3">
    <source>
        <dbReference type="Proteomes" id="UP001465153"/>
    </source>
</evidence>
<dbReference type="SUPFAM" id="SSF56935">
    <property type="entry name" value="Porins"/>
    <property type="match status" value="1"/>
</dbReference>
<name>A0ABQ0A5Z0_9GAMM</name>
<feature type="signal peptide" evidence="1">
    <location>
        <begin position="1"/>
        <end position="24"/>
    </location>
</feature>